<protein>
    <submittedName>
        <fullName evidence="2">Uncharacterized protein</fullName>
    </submittedName>
</protein>
<proteinExistence type="predicted"/>
<evidence type="ECO:0000256" key="1">
    <source>
        <dbReference type="SAM" id="MobiDB-lite"/>
    </source>
</evidence>
<evidence type="ECO:0000313" key="3">
    <source>
        <dbReference type="Proteomes" id="UP000291920"/>
    </source>
</evidence>
<accession>A0A4Q5APS4</accession>
<dbReference type="Proteomes" id="UP000291920">
    <property type="component" value="Unassembled WGS sequence"/>
</dbReference>
<evidence type="ECO:0000313" key="2">
    <source>
        <dbReference type="EMBL" id="RYQ31599.1"/>
    </source>
</evidence>
<organism evidence="2 3">
    <name type="scientific">Bifidobacterium pseudolongum subsp. globosum</name>
    <dbReference type="NCBI Taxonomy" id="1690"/>
    <lineage>
        <taxon>Bacteria</taxon>
        <taxon>Bacillati</taxon>
        <taxon>Actinomycetota</taxon>
        <taxon>Actinomycetes</taxon>
        <taxon>Bifidobacteriales</taxon>
        <taxon>Bifidobacteriaceae</taxon>
        <taxon>Bifidobacterium</taxon>
    </lineage>
</organism>
<sequence>MKTLPKTLPLLIHTAKGTSTLCGMDTSQGAPITRAQLTGRQWRTCPICELAKTCAQLDANRDTTPAPALADHDASEPDNEPPPGRTRARWIQPPLFD</sequence>
<dbReference type="AlphaFoldDB" id="A0A4Q5APS4"/>
<dbReference type="EMBL" id="RYUT01000001">
    <property type="protein sequence ID" value="RYQ31599.1"/>
    <property type="molecule type" value="Genomic_DNA"/>
</dbReference>
<dbReference type="RefSeq" id="WP_129870405.1">
    <property type="nucleotide sequence ID" value="NZ_RYUO01000001.1"/>
</dbReference>
<gene>
    <name evidence="2" type="ORF">PG2017B_0143</name>
</gene>
<feature type="region of interest" description="Disordered" evidence="1">
    <location>
        <begin position="62"/>
        <end position="97"/>
    </location>
</feature>
<comment type="caution">
    <text evidence="2">The sequence shown here is derived from an EMBL/GenBank/DDBJ whole genome shotgun (WGS) entry which is preliminary data.</text>
</comment>
<reference evidence="2 3" key="1">
    <citation type="submission" date="2018-12" db="EMBL/GenBank/DDBJ databases">
        <title>Unveiling genomic diversity among members of the Bifidobacterium pseudolongum species, a widely distributed gut commensal of the animal kingdom.</title>
        <authorList>
            <person name="Lugli G.A."/>
            <person name="Duranti S."/>
            <person name="Albert K."/>
            <person name="Mancabelli L."/>
            <person name="Napoli S."/>
            <person name="Viappiani A."/>
            <person name="Anzalone R."/>
            <person name="Longhi G."/>
            <person name="Milani C."/>
            <person name="Turroni F."/>
            <person name="Alessandri G."/>
            <person name="Sela D.A."/>
            <person name="Van Sinderen D."/>
            <person name="Ventura M."/>
        </authorList>
    </citation>
    <scope>NUCLEOTIDE SEQUENCE [LARGE SCALE GENOMIC DNA]</scope>
    <source>
        <strain evidence="2 3">2017B</strain>
    </source>
</reference>
<name>A0A4Q5APS4_9BIFI</name>